<sequence length="619" mass="67190">MKRGGFAYGFGFSRCFCLLLILICANGRSDKEVRERFYGNLVNSSAPDNGEGSIAKMFDRVLEKEFSENDQPEGSDRSSFNNSVADQQAVLETVAKITHDKGKRNDTQVANGTRPFQLQDVFSLENEESEDTETLIDKKDNVFVMSNKKSKYPILQVDVRLISDLVVAIVSAAIGGIISSCLGQPVIVGYLLAGSIIGPGGLNFISEMVQVETVAQFGVVFLLFALGLEFSLTKLKVVGPVAILGGMLQIVIFICLCGIISVLCGAKLSEGVFVGSFLSMSSTAVVKFLIERNSSNSLHGQVTIGTLIFQDCAVGLLFALLPVLGGNSGAIQGMISMGKLLLVLSLYLMAASFLSWSFVPRFLKLMTQLSSQTSELYQLAAVAFCLLSAWVSTLFNISFAIHGVIWIAMSYEIFANKNTSTGNSICTLHCSDKLGLSLELGSFMAGVMISTTDFAQHTLEQVEPIRNLFAALFLSSIGMLINVHFLWNHVDILLASVILVIVVKTTIAAAVTKAFGYSIRTSFLVGVLLAQIGEFAFVLLSRASNLHLVEGKMYLLLLGTTALSLVTTPLLFKLIPNVMNLGVLLQWFPSESSTPNKWFPSENGTPNEERVSMIEVRNR</sequence>
<evidence type="ECO:0000256" key="7">
    <source>
        <dbReference type="ARBA" id="ARBA00023136"/>
    </source>
</evidence>
<feature type="transmembrane region" description="Helical" evidence="8">
    <location>
        <begin position="337"/>
        <end position="359"/>
    </location>
</feature>
<feature type="transmembrane region" description="Helical" evidence="8">
    <location>
        <begin position="241"/>
        <end position="264"/>
    </location>
</feature>
<evidence type="ECO:0000256" key="5">
    <source>
        <dbReference type="ARBA" id="ARBA00022989"/>
    </source>
</evidence>
<reference evidence="10" key="1">
    <citation type="journal article" date="2020" name="bioRxiv">
        <title>Hybrid origin of Populus tomentosa Carr. identified through genome sequencing and phylogenomic analysis.</title>
        <authorList>
            <person name="An X."/>
            <person name="Gao K."/>
            <person name="Chen Z."/>
            <person name="Li J."/>
            <person name="Yang X."/>
            <person name="Yang X."/>
            <person name="Zhou J."/>
            <person name="Guo T."/>
            <person name="Zhao T."/>
            <person name="Huang S."/>
            <person name="Miao D."/>
            <person name="Khan W.U."/>
            <person name="Rao P."/>
            <person name="Ye M."/>
            <person name="Lei B."/>
            <person name="Liao W."/>
            <person name="Wang J."/>
            <person name="Ji L."/>
            <person name="Li Y."/>
            <person name="Guo B."/>
            <person name="Mustafa N.S."/>
            <person name="Li S."/>
            <person name="Yun Q."/>
            <person name="Keller S.R."/>
            <person name="Mao J."/>
            <person name="Zhang R."/>
            <person name="Strauss S.H."/>
        </authorList>
    </citation>
    <scope>NUCLEOTIDE SEQUENCE</scope>
    <source>
        <strain evidence="10">GM15</strain>
        <tissue evidence="10">Leaf</tissue>
    </source>
</reference>
<keyword evidence="5 8" id="KW-1133">Transmembrane helix</keyword>
<organism evidence="10 11">
    <name type="scientific">Populus tomentosa</name>
    <name type="common">Chinese white poplar</name>
    <dbReference type="NCBI Taxonomy" id="118781"/>
    <lineage>
        <taxon>Eukaryota</taxon>
        <taxon>Viridiplantae</taxon>
        <taxon>Streptophyta</taxon>
        <taxon>Embryophyta</taxon>
        <taxon>Tracheophyta</taxon>
        <taxon>Spermatophyta</taxon>
        <taxon>Magnoliopsida</taxon>
        <taxon>eudicotyledons</taxon>
        <taxon>Gunneridae</taxon>
        <taxon>Pentapetalae</taxon>
        <taxon>rosids</taxon>
        <taxon>fabids</taxon>
        <taxon>Malpighiales</taxon>
        <taxon>Salicaceae</taxon>
        <taxon>Saliceae</taxon>
        <taxon>Populus</taxon>
    </lineage>
</organism>
<accession>A0A8X7Y553</accession>
<comment type="subcellular location">
    <subcellularLocation>
        <location evidence="1">Membrane</location>
        <topology evidence="1">Multi-pass membrane protein</topology>
    </subcellularLocation>
</comment>
<dbReference type="GO" id="GO:0016020">
    <property type="term" value="C:membrane"/>
    <property type="evidence" value="ECO:0007669"/>
    <property type="project" value="UniProtKB-SubCell"/>
</dbReference>
<dbReference type="Proteomes" id="UP000886885">
    <property type="component" value="Chromosome 15D"/>
</dbReference>
<feature type="transmembrane region" description="Helical" evidence="8">
    <location>
        <begin position="523"/>
        <end position="541"/>
    </location>
</feature>
<feature type="domain" description="Cation/H+ exchanger transmembrane" evidence="9">
    <location>
        <begin position="426"/>
        <end position="573"/>
    </location>
</feature>
<gene>
    <name evidence="10" type="ORF">POTOM_050938</name>
</gene>
<dbReference type="OrthoDB" id="1654420at2759"/>
<dbReference type="PANTHER" id="PTHR16254">
    <property type="entry name" value="POTASSIUM/PROTON ANTIPORTER-RELATED"/>
    <property type="match status" value="1"/>
</dbReference>
<dbReference type="AlphaFoldDB" id="A0A8X7Y553"/>
<dbReference type="InterPro" id="IPR045158">
    <property type="entry name" value="KEA4/5/6-like"/>
</dbReference>
<keyword evidence="11" id="KW-1185">Reference proteome</keyword>
<dbReference type="Pfam" id="PF00999">
    <property type="entry name" value="Na_H_Exchanger"/>
    <property type="match status" value="2"/>
</dbReference>
<name>A0A8X7Y553_POPTO</name>
<feature type="transmembrane region" description="Helical" evidence="8">
    <location>
        <begin position="271"/>
        <end position="290"/>
    </location>
</feature>
<keyword evidence="6" id="KW-0406">Ion transport</keyword>
<keyword evidence="3" id="KW-0050">Antiport</keyword>
<dbReference type="GO" id="GO:0015386">
    <property type="term" value="F:potassium:proton antiporter activity"/>
    <property type="evidence" value="ECO:0007669"/>
    <property type="project" value="InterPro"/>
</dbReference>
<dbReference type="InterPro" id="IPR006153">
    <property type="entry name" value="Cation/H_exchanger_TM"/>
</dbReference>
<evidence type="ECO:0000256" key="2">
    <source>
        <dbReference type="ARBA" id="ARBA00022448"/>
    </source>
</evidence>
<comment type="caution">
    <text evidence="10">The sequence shown here is derived from an EMBL/GenBank/DDBJ whole genome shotgun (WGS) entry which is preliminary data.</text>
</comment>
<feature type="transmembrane region" description="Helical" evidence="8">
    <location>
        <begin position="161"/>
        <end position="180"/>
    </location>
</feature>
<feature type="transmembrane region" description="Helical" evidence="8">
    <location>
        <begin position="302"/>
        <end position="325"/>
    </location>
</feature>
<keyword evidence="4 8" id="KW-0812">Transmembrane</keyword>
<dbReference type="PANTHER" id="PTHR16254:SF20">
    <property type="entry name" value="K(+) EFFLUX ANTIPORTER 5"/>
    <property type="match status" value="1"/>
</dbReference>
<proteinExistence type="predicted"/>
<feature type="transmembrane region" description="Helical" evidence="8">
    <location>
        <begin position="217"/>
        <end position="235"/>
    </location>
</feature>
<protein>
    <recommendedName>
        <fullName evidence="9">Cation/H+ exchanger transmembrane domain-containing protein</fullName>
    </recommendedName>
</protein>
<keyword evidence="7 8" id="KW-0472">Membrane</keyword>
<evidence type="ECO:0000256" key="1">
    <source>
        <dbReference type="ARBA" id="ARBA00004141"/>
    </source>
</evidence>
<evidence type="ECO:0000256" key="3">
    <source>
        <dbReference type="ARBA" id="ARBA00022449"/>
    </source>
</evidence>
<feature type="transmembrane region" description="Helical" evidence="8">
    <location>
        <begin position="186"/>
        <end position="205"/>
    </location>
</feature>
<evidence type="ECO:0000259" key="9">
    <source>
        <dbReference type="Pfam" id="PF00999"/>
    </source>
</evidence>
<feature type="transmembrane region" description="Helical" evidence="8">
    <location>
        <begin position="553"/>
        <end position="572"/>
    </location>
</feature>
<feature type="transmembrane region" description="Helical" evidence="8">
    <location>
        <begin position="379"/>
        <end position="408"/>
    </location>
</feature>
<feature type="transmembrane region" description="Helical" evidence="8">
    <location>
        <begin position="493"/>
        <end position="511"/>
    </location>
</feature>
<dbReference type="EMBL" id="JAAWWB010000030">
    <property type="protein sequence ID" value="KAG6746398.1"/>
    <property type="molecule type" value="Genomic_DNA"/>
</dbReference>
<evidence type="ECO:0000313" key="11">
    <source>
        <dbReference type="Proteomes" id="UP000886885"/>
    </source>
</evidence>
<evidence type="ECO:0000256" key="6">
    <source>
        <dbReference type="ARBA" id="ARBA00023065"/>
    </source>
</evidence>
<feature type="transmembrane region" description="Helical" evidence="8">
    <location>
        <begin position="468"/>
        <end position="487"/>
    </location>
</feature>
<evidence type="ECO:0000313" key="10">
    <source>
        <dbReference type="EMBL" id="KAG6746398.1"/>
    </source>
</evidence>
<feature type="domain" description="Cation/H+ exchanger transmembrane" evidence="9">
    <location>
        <begin position="169"/>
        <end position="409"/>
    </location>
</feature>
<feature type="transmembrane region" description="Helical" evidence="8">
    <location>
        <begin position="6"/>
        <end position="26"/>
    </location>
</feature>
<evidence type="ECO:0000256" key="4">
    <source>
        <dbReference type="ARBA" id="ARBA00022692"/>
    </source>
</evidence>
<evidence type="ECO:0000256" key="8">
    <source>
        <dbReference type="SAM" id="Phobius"/>
    </source>
</evidence>
<keyword evidence="2" id="KW-0813">Transport</keyword>